<dbReference type="EMBL" id="JARBHB010000009">
    <property type="protein sequence ID" value="KAJ8875225.1"/>
    <property type="molecule type" value="Genomic_DNA"/>
</dbReference>
<organism evidence="2 3">
    <name type="scientific">Dryococelus australis</name>
    <dbReference type="NCBI Taxonomy" id="614101"/>
    <lineage>
        <taxon>Eukaryota</taxon>
        <taxon>Metazoa</taxon>
        <taxon>Ecdysozoa</taxon>
        <taxon>Arthropoda</taxon>
        <taxon>Hexapoda</taxon>
        <taxon>Insecta</taxon>
        <taxon>Pterygota</taxon>
        <taxon>Neoptera</taxon>
        <taxon>Polyneoptera</taxon>
        <taxon>Phasmatodea</taxon>
        <taxon>Verophasmatodea</taxon>
        <taxon>Anareolatae</taxon>
        <taxon>Phasmatidae</taxon>
        <taxon>Eurycanthinae</taxon>
        <taxon>Dryococelus</taxon>
    </lineage>
</organism>
<sequence>MGDPRENSLTCSIVPDDSHKIRGPTPPGIEPGSPWWEASALATRPPWPHFSLGFPTLHSRHCSPHAILLQIARQYIFKSHHRLPSGWLCQFYSVPLEGSKHSAGASQHPQVLTNPVPCCNGQEYLFRHWITSHIGSQHPPEGPQQSSAATEKHRIPESLHLFCDFQPQRPSDAKAKQKVLPTPLSSTNPSSVVIHLEVTLGHNNDVLLLVLARSTSSSLLHTCCHGQAGERSALTTRPTVEPHLNMPVDKPTPLFESPTQLPIRPHQIHIEIVRYGNVLLGLDHQWLKHPPKQPSSSDFKHYPSTTTPPAHPGESATTWSSQVIQVFKLGSGGTVARAYASYHCNLGSIPDGFTSGFSHVGIVLDDAACRLVLLGYCSFPRPCIPALLHPRVTFHVMSGDDRHLWVPAGKLVTQDKCHSRQTLAPLHPYSSCPLQGPCLYMTGDSTRPTVIASRAAAAASTRSCTHTNNSHDHPGAYRSSKFQFSSLLFTERLTPCPHKSRRQPINTMVVVLVADTAHCQCHYSMMTETRKGQVPENKTVRDAHGLAMNVKQETKLLPNFKKLLRKKKEQTFHAD</sequence>
<gene>
    <name evidence="2" type="ORF">PR048_023120</name>
</gene>
<protein>
    <submittedName>
        <fullName evidence="2">Uncharacterized protein</fullName>
    </submittedName>
</protein>
<name>A0ABQ9GT64_9NEOP</name>
<evidence type="ECO:0000313" key="3">
    <source>
        <dbReference type="Proteomes" id="UP001159363"/>
    </source>
</evidence>
<feature type="region of interest" description="Disordered" evidence="1">
    <location>
        <begin position="291"/>
        <end position="315"/>
    </location>
</feature>
<accession>A0ABQ9GT64</accession>
<reference evidence="2 3" key="1">
    <citation type="submission" date="2023-02" db="EMBL/GenBank/DDBJ databases">
        <title>LHISI_Scaffold_Assembly.</title>
        <authorList>
            <person name="Stuart O.P."/>
            <person name="Cleave R."/>
            <person name="Magrath M.J.L."/>
            <person name="Mikheyev A.S."/>
        </authorList>
    </citation>
    <scope>NUCLEOTIDE SEQUENCE [LARGE SCALE GENOMIC DNA]</scope>
    <source>
        <strain evidence="2">Daus_M_001</strain>
        <tissue evidence="2">Leg muscle</tissue>
    </source>
</reference>
<keyword evidence="3" id="KW-1185">Reference proteome</keyword>
<dbReference type="Proteomes" id="UP001159363">
    <property type="component" value="Chromosome 8"/>
</dbReference>
<evidence type="ECO:0000256" key="1">
    <source>
        <dbReference type="SAM" id="MobiDB-lite"/>
    </source>
</evidence>
<proteinExistence type="predicted"/>
<evidence type="ECO:0000313" key="2">
    <source>
        <dbReference type="EMBL" id="KAJ8875225.1"/>
    </source>
</evidence>
<feature type="region of interest" description="Disordered" evidence="1">
    <location>
        <begin position="1"/>
        <end position="29"/>
    </location>
</feature>
<comment type="caution">
    <text evidence="2">The sequence shown here is derived from an EMBL/GenBank/DDBJ whole genome shotgun (WGS) entry which is preliminary data.</text>
</comment>